<dbReference type="Pfam" id="PF00270">
    <property type="entry name" value="DEAD"/>
    <property type="match status" value="1"/>
</dbReference>
<dbReference type="SMART" id="SM00847">
    <property type="entry name" value="HA2"/>
    <property type="match status" value="1"/>
</dbReference>
<evidence type="ECO:0000256" key="11">
    <source>
        <dbReference type="SAM" id="MobiDB-lite"/>
    </source>
</evidence>
<dbReference type="InterPro" id="IPR014001">
    <property type="entry name" value="Helicase_ATP-bd"/>
</dbReference>
<evidence type="ECO:0000259" key="13">
    <source>
        <dbReference type="PROSITE" id="PS51192"/>
    </source>
</evidence>
<evidence type="ECO:0000313" key="15">
    <source>
        <dbReference type="EMBL" id="KAG5679518.1"/>
    </source>
</evidence>
<dbReference type="PROSITE" id="PS50137">
    <property type="entry name" value="DS_RBD"/>
    <property type="match status" value="2"/>
</dbReference>
<feature type="region of interest" description="Disordered" evidence="11">
    <location>
        <begin position="587"/>
        <end position="606"/>
    </location>
</feature>
<dbReference type="PANTHER" id="PTHR18934">
    <property type="entry name" value="ATP-DEPENDENT RNA HELICASE"/>
    <property type="match status" value="1"/>
</dbReference>
<evidence type="ECO:0000256" key="1">
    <source>
        <dbReference type="ARBA" id="ARBA00004123"/>
    </source>
</evidence>
<dbReference type="InterPro" id="IPR001650">
    <property type="entry name" value="Helicase_C-like"/>
</dbReference>
<gene>
    <name evidence="15" type="ORF">PVAND_009081</name>
</gene>
<comment type="caution">
    <text evidence="15">The sequence shown here is derived from an EMBL/GenBank/DDBJ whole genome shotgun (WGS) entry which is preliminary data.</text>
</comment>
<dbReference type="GO" id="GO:0003725">
    <property type="term" value="F:double-stranded RNA binding"/>
    <property type="evidence" value="ECO:0007669"/>
    <property type="project" value="InterPro"/>
</dbReference>
<dbReference type="InterPro" id="IPR044445">
    <property type="entry name" value="DHX9_DSRM_1"/>
</dbReference>
<dbReference type="CDD" id="cd18791">
    <property type="entry name" value="SF2_C_RHA"/>
    <property type="match status" value="1"/>
</dbReference>
<dbReference type="InterPro" id="IPR014720">
    <property type="entry name" value="dsRBD_dom"/>
</dbReference>
<dbReference type="OrthoDB" id="5600252at2759"/>
<reference evidence="15" key="1">
    <citation type="submission" date="2021-03" db="EMBL/GenBank/DDBJ databases">
        <title>Chromosome level genome of the anhydrobiotic midge Polypedilum vanderplanki.</title>
        <authorList>
            <person name="Yoshida Y."/>
            <person name="Kikawada T."/>
            <person name="Gusev O."/>
        </authorList>
    </citation>
    <scope>NUCLEOTIDE SEQUENCE</scope>
    <source>
        <strain evidence="15">NIAS01</strain>
        <tissue evidence="15">Whole body or cell culture</tissue>
    </source>
</reference>
<dbReference type="SUPFAM" id="SSF54768">
    <property type="entry name" value="dsRNA-binding domain-like"/>
    <property type="match status" value="2"/>
</dbReference>
<evidence type="ECO:0000256" key="8">
    <source>
        <dbReference type="ARBA" id="ARBA00022840"/>
    </source>
</evidence>
<evidence type="ECO:0000259" key="14">
    <source>
        <dbReference type="PROSITE" id="PS51194"/>
    </source>
</evidence>
<dbReference type="Pfam" id="PF07717">
    <property type="entry name" value="OB_NTP_bind"/>
    <property type="match status" value="1"/>
</dbReference>
<dbReference type="FunFam" id="3.40.50.300:FF:000284">
    <property type="entry name" value="probable ATP-dependent RNA helicase YTHDC2"/>
    <property type="match status" value="1"/>
</dbReference>
<dbReference type="PANTHER" id="PTHR18934:SF119">
    <property type="entry name" value="ATP-DEPENDENT RNA HELICASE A"/>
    <property type="match status" value="1"/>
</dbReference>
<evidence type="ECO:0000256" key="3">
    <source>
        <dbReference type="ARBA" id="ARBA00012552"/>
    </source>
</evidence>
<dbReference type="CDD" id="cd19855">
    <property type="entry name" value="DSRM_DHX9_rpt2"/>
    <property type="match status" value="1"/>
</dbReference>
<sequence>MPSQDIKAFFHEWCSKNKTDPQFEVRPTGPKFRQRFLCEVRVMGFSYVGCGNSTNKKDAEKNASRDFVNFLVRSGKINENEVPNEDGGGGSSGNQGGPSNQMNQSGSYGAPSQSHNLSNFSPNQLGQAYRPYRDNEQDFGPQSYMDRAQQQARLEEAESLDVNAGIHGNWTIENAKSKLNQYMQANKIQGEFKYSAIGPAHNRSFMAEMTIYIKQLRRNITGRETGSNKQSASKSCALSIVRQLFHLGILEAFSGTLKKAKIEDKIPSYPVKIDPELISKARTVLNDLNIYPINVDSRLNSETAISLLIPKNEPERKARPFQSTGSVIPWSPPTQNWNAWISSNIDEGYLSTATLEQLSEDLLQNARDKKLNDRELEQRTKARETLPIHAMRRQIMEAINDNSVVLVRGNTGCGKTTQIAQFILEDYVASGAGAYCNIAVTQPRRISAVSVAERIAHERNENLGESVGYSVRFESILPRPYGSILFCTIGVLLRKLESGLRGVSHVIVDEIHERDVNSDFIMVVLRDMVTTYPDLRVILMSATIDTTLFSDYFGNCPIIEVPGRAFPVKQYFLEDAIELVKFVPQPENKKKRKGGGEDDGSEEVIEAEEQQEANCNKIISGQYSEQTKSAMASLSESEVSFELIEALLIHIKGMRIEGAVLIFLPGWNLIFALMKFLQNNPRFGSAEYTILPLHSQLPREDQRRVFEKVPPGVTKIILSTNIAETSITIDDIVFVIDICKARMKLFTSHNNLTSYATVWASRTNLEQRKGRAGRVRPGICFTLCSRARFEKLDEHQTPEIFRTPLHEIALSIKLLRLGAIGQFLSKAIEPPPLDAVIEAEVLLREMKCLDEQDELTPLGKILARLPIEPRLGKMMIIANIFLVGDTIGIMAAYSGTFSEIFALDMGQRRLANHQKNLAGNKCSDYVAMANATQMWLNARNRGEDEEVRFCEWKGIQLPTMRVIWEAKRQLLDLLNQAGFPEETMLTMKIDPNAQDPNMDLILGLLTIGLYPNVCYHKEKRKVLTTESKAALIHKTSVNCSNLKVTFPYPFFVFGEKIRTRAVSCKQMSMVTPLHLILFGSKKVEFVEGVVRLDNWINLEMDPNDAATICAYKNVLEDILLTVVQQPDEVLNLDENYNKALGIIKNLSEMTAGDYQITRESGISVDRESNFNRGPSSFNQGPSGFGGGKFPRNDGYRRGGGFNSGGSFNNRGRGSFNNRRGFGYN</sequence>
<keyword evidence="5" id="KW-0547">Nucleotide-binding</keyword>
<dbReference type="GO" id="GO:0005730">
    <property type="term" value="C:nucleolus"/>
    <property type="evidence" value="ECO:0007669"/>
    <property type="project" value="TreeGrafter"/>
</dbReference>
<dbReference type="PROSITE" id="PS00690">
    <property type="entry name" value="DEAH_ATP_HELICASE"/>
    <property type="match status" value="1"/>
</dbReference>
<dbReference type="GO" id="GO:1990904">
    <property type="term" value="C:ribonucleoprotein complex"/>
    <property type="evidence" value="ECO:0007669"/>
    <property type="project" value="TreeGrafter"/>
</dbReference>
<dbReference type="Gene3D" id="3.30.160.20">
    <property type="match status" value="2"/>
</dbReference>
<name>A0A9J6CD02_POLVA</name>
<dbReference type="EMBL" id="JADBJN010000002">
    <property type="protein sequence ID" value="KAG5679518.1"/>
    <property type="molecule type" value="Genomic_DNA"/>
</dbReference>
<dbReference type="Gene3D" id="3.40.50.300">
    <property type="entry name" value="P-loop containing nucleotide triphosphate hydrolases"/>
    <property type="match status" value="2"/>
</dbReference>
<dbReference type="InterPro" id="IPR002464">
    <property type="entry name" value="DNA/RNA_helicase_DEAH_CS"/>
</dbReference>
<dbReference type="AlphaFoldDB" id="A0A9J6CD02"/>
<feature type="compositionally biased region" description="Acidic residues" evidence="11">
    <location>
        <begin position="597"/>
        <end position="606"/>
    </location>
</feature>
<feature type="domain" description="DRBM" evidence="12">
    <location>
        <begin position="5"/>
        <end position="73"/>
    </location>
</feature>
<dbReference type="SUPFAM" id="SSF52540">
    <property type="entry name" value="P-loop containing nucleoside triphosphate hydrolases"/>
    <property type="match status" value="1"/>
</dbReference>
<evidence type="ECO:0000259" key="12">
    <source>
        <dbReference type="PROSITE" id="PS50137"/>
    </source>
</evidence>
<dbReference type="EC" id="3.6.4.13" evidence="3"/>
<dbReference type="FunFam" id="3.30.160.20:FF:000028">
    <property type="entry name" value="ATP-dependent RNA helicase A"/>
    <property type="match status" value="1"/>
</dbReference>
<dbReference type="PROSITE" id="PS51192">
    <property type="entry name" value="HELICASE_ATP_BIND_1"/>
    <property type="match status" value="1"/>
</dbReference>
<protein>
    <recommendedName>
        <fullName evidence="3">RNA helicase</fullName>
        <ecNumber evidence="3">3.6.4.13</ecNumber>
    </recommendedName>
</protein>
<dbReference type="PROSITE" id="PS51194">
    <property type="entry name" value="HELICASE_CTER"/>
    <property type="match status" value="1"/>
</dbReference>
<dbReference type="Pfam" id="PF00271">
    <property type="entry name" value="Helicase_C"/>
    <property type="match status" value="1"/>
</dbReference>
<keyword evidence="4" id="KW-0677">Repeat</keyword>
<feature type="domain" description="DRBM" evidence="12">
    <location>
        <begin position="174"/>
        <end position="246"/>
    </location>
</feature>
<dbReference type="GO" id="GO:0003724">
    <property type="term" value="F:RNA helicase activity"/>
    <property type="evidence" value="ECO:0007669"/>
    <property type="project" value="UniProtKB-EC"/>
</dbReference>
<dbReference type="InterPro" id="IPR027417">
    <property type="entry name" value="P-loop_NTPase"/>
</dbReference>
<feature type="compositionally biased region" description="Low complexity" evidence="11">
    <location>
        <begin position="97"/>
        <end position="107"/>
    </location>
</feature>
<accession>A0A9J6CD02</accession>
<feature type="region of interest" description="Disordered" evidence="11">
    <location>
        <begin position="1169"/>
        <end position="1224"/>
    </location>
</feature>
<organism evidence="15 16">
    <name type="scientific">Polypedilum vanderplanki</name>
    <name type="common">Sleeping chironomid midge</name>
    <dbReference type="NCBI Taxonomy" id="319348"/>
    <lineage>
        <taxon>Eukaryota</taxon>
        <taxon>Metazoa</taxon>
        <taxon>Ecdysozoa</taxon>
        <taxon>Arthropoda</taxon>
        <taxon>Hexapoda</taxon>
        <taxon>Insecta</taxon>
        <taxon>Pterygota</taxon>
        <taxon>Neoptera</taxon>
        <taxon>Endopterygota</taxon>
        <taxon>Diptera</taxon>
        <taxon>Nematocera</taxon>
        <taxon>Chironomoidea</taxon>
        <taxon>Chironomidae</taxon>
        <taxon>Chironominae</taxon>
        <taxon>Polypedilum</taxon>
        <taxon>Polypedilum</taxon>
    </lineage>
</organism>
<dbReference type="GO" id="GO:0050684">
    <property type="term" value="P:regulation of mRNA processing"/>
    <property type="evidence" value="ECO:0007669"/>
    <property type="project" value="TreeGrafter"/>
</dbReference>
<feature type="domain" description="Helicase C-terminal" evidence="14">
    <location>
        <begin position="643"/>
        <end position="816"/>
    </location>
</feature>
<keyword evidence="8" id="KW-0067">ATP-binding</keyword>
<dbReference type="InterPro" id="IPR011545">
    <property type="entry name" value="DEAD/DEAH_box_helicase_dom"/>
</dbReference>
<dbReference type="FunFam" id="3.30.160.20:FF:000026">
    <property type="entry name" value="ATP-dependent RNA helicase A"/>
    <property type="match status" value="1"/>
</dbReference>
<keyword evidence="16" id="KW-1185">Reference proteome</keyword>
<dbReference type="Pfam" id="PF00035">
    <property type="entry name" value="dsrm"/>
    <property type="match status" value="2"/>
</dbReference>
<dbReference type="SMART" id="SM00487">
    <property type="entry name" value="DEXDc"/>
    <property type="match status" value="1"/>
</dbReference>
<evidence type="ECO:0000256" key="5">
    <source>
        <dbReference type="ARBA" id="ARBA00022741"/>
    </source>
</evidence>
<dbReference type="GO" id="GO:0045944">
    <property type="term" value="P:positive regulation of transcription by RNA polymerase II"/>
    <property type="evidence" value="ECO:0007669"/>
    <property type="project" value="TreeGrafter"/>
</dbReference>
<dbReference type="InterPro" id="IPR007502">
    <property type="entry name" value="Helicase-assoc_dom"/>
</dbReference>
<dbReference type="InterPro" id="IPR011709">
    <property type="entry name" value="DEAD-box_helicase_OB_fold"/>
</dbReference>
<feature type="compositionally biased region" description="Polar residues" evidence="11">
    <location>
        <begin position="1170"/>
        <end position="1181"/>
    </location>
</feature>
<keyword evidence="7" id="KW-0347">Helicase</keyword>
<feature type="domain" description="Helicase ATP-binding" evidence="13">
    <location>
        <begin position="396"/>
        <end position="562"/>
    </location>
</feature>
<keyword evidence="10" id="KW-0694">RNA-binding</keyword>
<dbReference type="GO" id="GO:0016887">
    <property type="term" value="F:ATP hydrolysis activity"/>
    <property type="evidence" value="ECO:0007669"/>
    <property type="project" value="TreeGrafter"/>
</dbReference>
<evidence type="ECO:0000256" key="10">
    <source>
        <dbReference type="PROSITE-ProRule" id="PRU00266"/>
    </source>
</evidence>
<evidence type="ECO:0000256" key="9">
    <source>
        <dbReference type="ARBA" id="ARBA00023242"/>
    </source>
</evidence>
<evidence type="ECO:0000256" key="6">
    <source>
        <dbReference type="ARBA" id="ARBA00022801"/>
    </source>
</evidence>
<dbReference type="SMART" id="SM00358">
    <property type="entry name" value="DSRM"/>
    <property type="match status" value="2"/>
</dbReference>
<keyword evidence="9" id="KW-0539">Nucleus</keyword>
<proteinExistence type="inferred from homology"/>
<dbReference type="SMART" id="SM00490">
    <property type="entry name" value="HELICc"/>
    <property type="match status" value="1"/>
</dbReference>
<dbReference type="GO" id="GO:0005524">
    <property type="term" value="F:ATP binding"/>
    <property type="evidence" value="ECO:0007669"/>
    <property type="project" value="UniProtKB-KW"/>
</dbReference>
<dbReference type="GO" id="GO:0040029">
    <property type="term" value="P:epigenetic regulation of gene expression"/>
    <property type="evidence" value="ECO:0007669"/>
    <property type="project" value="UniProtKB-ARBA"/>
</dbReference>
<dbReference type="FunFam" id="3.40.50.300:FF:000677">
    <property type="entry name" value="ATP-dependent RNA helicase A"/>
    <property type="match status" value="1"/>
</dbReference>
<evidence type="ECO:0000256" key="4">
    <source>
        <dbReference type="ARBA" id="ARBA00022737"/>
    </source>
</evidence>
<feature type="compositionally biased region" description="Low complexity" evidence="11">
    <location>
        <begin position="1204"/>
        <end position="1224"/>
    </location>
</feature>
<evidence type="ECO:0000256" key="7">
    <source>
        <dbReference type="ARBA" id="ARBA00022806"/>
    </source>
</evidence>
<dbReference type="Gene3D" id="1.20.120.1080">
    <property type="match status" value="1"/>
</dbReference>
<dbReference type="CDD" id="cd19854">
    <property type="entry name" value="DSRM_DHX9_rpt1"/>
    <property type="match status" value="1"/>
</dbReference>
<keyword evidence="6" id="KW-0378">Hydrolase</keyword>
<comment type="subcellular location">
    <subcellularLocation>
        <location evidence="1">Nucleus</location>
    </subcellularLocation>
</comment>
<evidence type="ECO:0000256" key="2">
    <source>
        <dbReference type="ARBA" id="ARBA00008792"/>
    </source>
</evidence>
<dbReference type="Proteomes" id="UP001107558">
    <property type="component" value="Chromosome 2"/>
</dbReference>
<comment type="similarity">
    <text evidence="2">Belongs to the DEAD box helicase family. DEAH subfamily.</text>
</comment>
<dbReference type="GO" id="GO:0043138">
    <property type="term" value="F:3'-5' DNA helicase activity"/>
    <property type="evidence" value="ECO:0007669"/>
    <property type="project" value="TreeGrafter"/>
</dbReference>
<feature type="region of interest" description="Disordered" evidence="11">
    <location>
        <begin position="77"/>
        <end position="141"/>
    </location>
</feature>
<dbReference type="InterPro" id="IPR044446">
    <property type="entry name" value="DHX9_DSRM_2"/>
</dbReference>
<feature type="compositionally biased region" description="Polar residues" evidence="11">
    <location>
        <begin position="110"/>
        <end position="126"/>
    </location>
</feature>
<evidence type="ECO:0000313" key="16">
    <source>
        <dbReference type="Proteomes" id="UP001107558"/>
    </source>
</evidence>
<feature type="compositionally biased region" description="Gly residues" evidence="11">
    <location>
        <begin position="86"/>
        <end position="96"/>
    </location>
</feature>